<reference evidence="3 4" key="2">
    <citation type="submission" date="2025-05" db="UniProtKB">
        <authorList>
            <consortium name="RefSeq"/>
        </authorList>
    </citation>
    <scope>IDENTIFICATION</scope>
    <source>
        <tissue evidence="3 4">Leaves</tissue>
    </source>
</reference>
<dbReference type="GeneID" id="113734522"/>
<dbReference type="PANTHER" id="PTHR23335:SF29">
    <property type="entry name" value="CALMODULIN-BINDING TRANSCRIPTION ACTIVATOR 1"/>
    <property type="match status" value="1"/>
</dbReference>
<dbReference type="RefSeq" id="XP_027116905.2">
    <property type="nucleotide sequence ID" value="XM_027261104.2"/>
</dbReference>
<proteinExistence type="predicted"/>
<protein>
    <submittedName>
        <fullName evidence="3 4">Calmodulin-binding transcription activator 2-like isoform X1</fullName>
    </submittedName>
</protein>
<dbReference type="Proteomes" id="UP001652660">
    <property type="component" value="Chromosome 3c"/>
</dbReference>
<evidence type="ECO:0000313" key="5">
    <source>
        <dbReference type="RefSeq" id="XP_071938289.1"/>
    </source>
</evidence>
<dbReference type="GO" id="GO:0003690">
    <property type="term" value="F:double-stranded DNA binding"/>
    <property type="evidence" value="ECO:0007669"/>
    <property type="project" value="TreeGrafter"/>
</dbReference>
<evidence type="ECO:0000256" key="1">
    <source>
        <dbReference type="SAM" id="MobiDB-lite"/>
    </source>
</evidence>
<organism evidence="2 3">
    <name type="scientific">Coffea arabica</name>
    <name type="common">Arabian coffee</name>
    <dbReference type="NCBI Taxonomy" id="13443"/>
    <lineage>
        <taxon>Eukaryota</taxon>
        <taxon>Viridiplantae</taxon>
        <taxon>Streptophyta</taxon>
        <taxon>Embryophyta</taxon>
        <taxon>Tracheophyta</taxon>
        <taxon>Spermatophyta</taxon>
        <taxon>Magnoliopsida</taxon>
        <taxon>eudicotyledons</taxon>
        <taxon>Gunneridae</taxon>
        <taxon>Pentapetalae</taxon>
        <taxon>asterids</taxon>
        <taxon>lamiids</taxon>
        <taxon>Gentianales</taxon>
        <taxon>Rubiaceae</taxon>
        <taxon>Ixoroideae</taxon>
        <taxon>Gardenieae complex</taxon>
        <taxon>Bertiereae - Coffeeae clade</taxon>
        <taxon>Coffeeae</taxon>
        <taxon>Coffea</taxon>
    </lineage>
</organism>
<reference evidence="2" key="1">
    <citation type="journal article" date="2025" name="Foods">
        <title>Unveiling the Microbial Signatures of Arabica Coffee Cherries: Insights into Ripeness Specific Diversity, Functional Traits, and Implications for Quality and Safety.</title>
        <authorList>
            <consortium name="RefSeq"/>
            <person name="Tenea G.N."/>
            <person name="Cifuentes V."/>
            <person name="Reyes P."/>
            <person name="Cevallos-Vallejos M."/>
        </authorList>
    </citation>
    <scope>NUCLEOTIDE SEQUENCE [LARGE SCALE GENOMIC DNA]</scope>
</reference>
<dbReference type="AlphaFoldDB" id="A0A6P6WNQ8"/>
<keyword evidence="2" id="KW-1185">Reference proteome</keyword>
<sequence length="271" mass="30470">MVGGGQKSWNPPAHQANWQGDCSSPMQGVPLGQNLIPDSAYYGKGSLWEQKSLSALLQSAADPFYMRHDGQEDEAVERDVQKLRQNVEAGYMMSYKAENGMPSAGSGNCSLVLKQPHLSGIQAEESLKKVDSFSRWMAKELGEVEELPLQSTNGYSWSVIQTEDVVGDSCTPTQLQLDADTLNFSLSQDQLFSITDFSPNWAYSRLETKVYLKGLYRSNTIPKKKKPVIAVKMVFDLKTTRPIVLMFCSRWESCSYFCIELYYSLLWMGNH</sequence>
<dbReference type="RefSeq" id="XP_027116906.2">
    <property type="nucleotide sequence ID" value="XM_027261105.2"/>
</dbReference>
<dbReference type="GO" id="GO:0003712">
    <property type="term" value="F:transcription coregulator activity"/>
    <property type="evidence" value="ECO:0007669"/>
    <property type="project" value="TreeGrafter"/>
</dbReference>
<dbReference type="GO" id="GO:0006357">
    <property type="term" value="P:regulation of transcription by RNA polymerase II"/>
    <property type="evidence" value="ECO:0007669"/>
    <property type="project" value="TreeGrafter"/>
</dbReference>
<dbReference type="OrthoDB" id="1736141at2759"/>
<dbReference type="RefSeq" id="XP_071938289.1">
    <property type="nucleotide sequence ID" value="XM_072082188.1"/>
</dbReference>
<feature type="region of interest" description="Disordered" evidence="1">
    <location>
        <begin position="1"/>
        <end position="22"/>
    </location>
</feature>
<evidence type="ECO:0000313" key="4">
    <source>
        <dbReference type="RefSeq" id="XP_027116906.2"/>
    </source>
</evidence>
<evidence type="ECO:0000313" key="2">
    <source>
        <dbReference type="Proteomes" id="UP001652660"/>
    </source>
</evidence>
<evidence type="ECO:0000313" key="3">
    <source>
        <dbReference type="RefSeq" id="XP_027116905.2"/>
    </source>
</evidence>
<dbReference type="GO" id="GO:0005634">
    <property type="term" value="C:nucleus"/>
    <property type="evidence" value="ECO:0007669"/>
    <property type="project" value="TreeGrafter"/>
</dbReference>
<accession>A0A6P6WNQ8</accession>
<name>A0A6P6WNQ8_COFAR</name>
<dbReference type="PANTHER" id="PTHR23335">
    <property type="entry name" value="CALMODULIN-BINDING TRANSCRIPTION ACTIVATOR CAMTA"/>
    <property type="match status" value="1"/>
</dbReference>
<gene>
    <name evidence="3 4 5" type="primary">LOC113734522</name>
</gene>